<dbReference type="OrthoDB" id="5413269at2759"/>
<name>A0A2S4L883_9HYPO</name>
<dbReference type="EMBL" id="PKSG01000120">
    <property type="protein sequence ID" value="POR38654.1"/>
    <property type="molecule type" value="Genomic_DNA"/>
</dbReference>
<protein>
    <submittedName>
        <fullName evidence="2">Uncharacterized protein</fullName>
    </submittedName>
</protein>
<organism evidence="2 3">
    <name type="scientific">Tolypocladium paradoxum</name>
    <dbReference type="NCBI Taxonomy" id="94208"/>
    <lineage>
        <taxon>Eukaryota</taxon>
        <taxon>Fungi</taxon>
        <taxon>Dikarya</taxon>
        <taxon>Ascomycota</taxon>
        <taxon>Pezizomycotina</taxon>
        <taxon>Sordariomycetes</taxon>
        <taxon>Hypocreomycetidae</taxon>
        <taxon>Hypocreales</taxon>
        <taxon>Ophiocordycipitaceae</taxon>
        <taxon>Tolypocladium</taxon>
    </lineage>
</organism>
<dbReference type="STRING" id="94208.A0A2S4L883"/>
<keyword evidence="3" id="KW-1185">Reference proteome</keyword>
<dbReference type="AlphaFoldDB" id="A0A2S4L883"/>
<feature type="compositionally biased region" description="Polar residues" evidence="1">
    <location>
        <begin position="206"/>
        <end position="225"/>
    </location>
</feature>
<gene>
    <name evidence="2" type="ORF">TPAR_01147</name>
</gene>
<proteinExistence type="predicted"/>
<reference evidence="2 3" key="1">
    <citation type="submission" date="2018-01" db="EMBL/GenBank/DDBJ databases">
        <title>Harnessing the power of phylogenomics to disentangle the directionality and signatures of interkingdom host jumping in the parasitic fungal genus Tolypocladium.</title>
        <authorList>
            <person name="Quandt C.A."/>
            <person name="Patterson W."/>
            <person name="Spatafora J.W."/>
        </authorList>
    </citation>
    <scope>NUCLEOTIDE SEQUENCE [LARGE SCALE GENOMIC DNA]</scope>
    <source>
        <strain evidence="2 3">NRBC 100945</strain>
    </source>
</reference>
<sequence>MATAEYFITVLNESDDTQNYLFFNESPEESASVGEIYTNVWIKSPGVPSPRGKAVFDVKVANFAICGTAPVPVEYGVVVATSEYVPVELTGVKPGTAPVMEIVSGGPQFVEPYGTTSKENSFGIHTGTFVPDQYPTVYCGFGKYNDKLDVVPVAVWRAKPGKKYDLTPQVTYYVGTGDFKPGTAVDITTIGAIAKIDFTKAKPGQTNATVTQHNNGTWSDPTFSYPNKGKPQSVPA</sequence>
<feature type="region of interest" description="Disordered" evidence="1">
    <location>
        <begin position="206"/>
        <end position="236"/>
    </location>
</feature>
<comment type="caution">
    <text evidence="2">The sequence shown here is derived from an EMBL/GenBank/DDBJ whole genome shotgun (WGS) entry which is preliminary data.</text>
</comment>
<evidence type="ECO:0000256" key="1">
    <source>
        <dbReference type="SAM" id="MobiDB-lite"/>
    </source>
</evidence>
<evidence type="ECO:0000313" key="3">
    <source>
        <dbReference type="Proteomes" id="UP000237481"/>
    </source>
</evidence>
<evidence type="ECO:0000313" key="2">
    <source>
        <dbReference type="EMBL" id="POR38654.1"/>
    </source>
</evidence>
<dbReference type="Proteomes" id="UP000237481">
    <property type="component" value="Unassembled WGS sequence"/>
</dbReference>
<accession>A0A2S4L883</accession>